<organism evidence="1">
    <name type="scientific">Arundo donax</name>
    <name type="common">Giant reed</name>
    <name type="synonym">Donax arundinaceus</name>
    <dbReference type="NCBI Taxonomy" id="35708"/>
    <lineage>
        <taxon>Eukaryota</taxon>
        <taxon>Viridiplantae</taxon>
        <taxon>Streptophyta</taxon>
        <taxon>Embryophyta</taxon>
        <taxon>Tracheophyta</taxon>
        <taxon>Spermatophyta</taxon>
        <taxon>Magnoliopsida</taxon>
        <taxon>Liliopsida</taxon>
        <taxon>Poales</taxon>
        <taxon>Poaceae</taxon>
        <taxon>PACMAD clade</taxon>
        <taxon>Arundinoideae</taxon>
        <taxon>Arundineae</taxon>
        <taxon>Arundo</taxon>
    </lineage>
</organism>
<reference evidence="1" key="1">
    <citation type="submission" date="2014-09" db="EMBL/GenBank/DDBJ databases">
        <authorList>
            <person name="Magalhaes I.L.F."/>
            <person name="Oliveira U."/>
            <person name="Santos F.R."/>
            <person name="Vidigal T.H.D.A."/>
            <person name="Brescovit A.D."/>
            <person name="Santos A.J."/>
        </authorList>
    </citation>
    <scope>NUCLEOTIDE SEQUENCE</scope>
    <source>
        <tissue evidence="1">Shoot tissue taken approximately 20 cm above the soil surface</tissue>
    </source>
</reference>
<dbReference type="EMBL" id="GBRH01283429">
    <property type="protein sequence ID" value="JAD14466.1"/>
    <property type="molecule type" value="Transcribed_RNA"/>
</dbReference>
<name>A0A0A8XN01_ARUDO</name>
<evidence type="ECO:0000313" key="1">
    <source>
        <dbReference type="EMBL" id="JAD14466.1"/>
    </source>
</evidence>
<protein>
    <submittedName>
        <fullName evidence="1">Uncharacterized protein</fullName>
    </submittedName>
</protein>
<sequence>MSSSVRRLLQVIQVHMEASLCLAVLQRRYYLHWTSICSLQLKNCKPETYTTTCGHFVIYFEVSPKDIC</sequence>
<accession>A0A0A8XN01</accession>
<dbReference type="AlphaFoldDB" id="A0A0A8XN01"/>
<reference evidence="1" key="2">
    <citation type="journal article" date="2015" name="Data Brief">
        <title>Shoot transcriptome of the giant reed, Arundo donax.</title>
        <authorList>
            <person name="Barrero R.A."/>
            <person name="Guerrero F.D."/>
            <person name="Moolhuijzen P."/>
            <person name="Goolsby J.A."/>
            <person name="Tidwell J."/>
            <person name="Bellgard S.E."/>
            <person name="Bellgard M.I."/>
        </authorList>
    </citation>
    <scope>NUCLEOTIDE SEQUENCE</scope>
    <source>
        <tissue evidence="1">Shoot tissue taken approximately 20 cm above the soil surface</tissue>
    </source>
</reference>
<proteinExistence type="predicted"/>